<proteinExistence type="predicted"/>
<organism evidence="1 2">
    <name type="scientific">Dallia pectoralis</name>
    <name type="common">Alaska blackfish</name>
    <dbReference type="NCBI Taxonomy" id="75939"/>
    <lineage>
        <taxon>Eukaryota</taxon>
        <taxon>Metazoa</taxon>
        <taxon>Chordata</taxon>
        <taxon>Craniata</taxon>
        <taxon>Vertebrata</taxon>
        <taxon>Euteleostomi</taxon>
        <taxon>Actinopterygii</taxon>
        <taxon>Neopterygii</taxon>
        <taxon>Teleostei</taxon>
        <taxon>Protacanthopterygii</taxon>
        <taxon>Esociformes</taxon>
        <taxon>Umbridae</taxon>
        <taxon>Dallia</taxon>
    </lineage>
</organism>
<evidence type="ECO:0000313" key="1">
    <source>
        <dbReference type="EMBL" id="KAJ8006263.1"/>
    </source>
</evidence>
<sequence length="83" mass="9227">MPGLLYIRPYYYWDGANKGLDRTGIMNDLEVRGMGGEGWERDGGESPRTLHPSWHACAHNSLGLTPTPAEEKIAEVMKVRRGG</sequence>
<evidence type="ECO:0000313" key="2">
    <source>
        <dbReference type="Proteomes" id="UP001157502"/>
    </source>
</evidence>
<name>A0ACC2GS44_DALPE</name>
<gene>
    <name evidence="1" type="ORF">DPEC_G00126480</name>
</gene>
<protein>
    <submittedName>
        <fullName evidence="1">Uncharacterized protein</fullName>
    </submittedName>
</protein>
<comment type="caution">
    <text evidence="1">The sequence shown here is derived from an EMBL/GenBank/DDBJ whole genome shotgun (WGS) entry which is preliminary data.</text>
</comment>
<dbReference type="Proteomes" id="UP001157502">
    <property type="component" value="Chromosome 10"/>
</dbReference>
<dbReference type="EMBL" id="CM055737">
    <property type="protein sequence ID" value="KAJ8006263.1"/>
    <property type="molecule type" value="Genomic_DNA"/>
</dbReference>
<accession>A0ACC2GS44</accession>
<keyword evidence="2" id="KW-1185">Reference proteome</keyword>
<reference evidence="1" key="1">
    <citation type="submission" date="2021-05" db="EMBL/GenBank/DDBJ databases">
        <authorList>
            <person name="Pan Q."/>
            <person name="Jouanno E."/>
            <person name="Zahm M."/>
            <person name="Klopp C."/>
            <person name="Cabau C."/>
            <person name="Louis A."/>
            <person name="Berthelot C."/>
            <person name="Parey E."/>
            <person name="Roest Crollius H."/>
            <person name="Montfort J."/>
            <person name="Robinson-Rechavi M."/>
            <person name="Bouchez O."/>
            <person name="Lampietro C."/>
            <person name="Lopez Roques C."/>
            <person name="Donnadieu C."/>
            <person name="Postlethwait J."/>
            <person name="Bobe J."/>
            <person name="Dillon D."/>
            <person name="Chandos A."/>
            <person name="von Hippel F."/>
            <person name="Guiguen Y."/>
        </authorList>
    </citation>
    <scope>NUCLEOTIDE SEQUENCE</scope>
    <source>
        <strain evidence="1">YG-Jan2019</strain>
    </source>
</reference>